<keyword evidence="3" id="KW-0479">Metal-binding</keyword>
<accession>A0A2H3C2U6</accession>
<evidence type="ECO:0000313" key="10">
    <source>
        <dbReference type="Proteomes" id="UP000218334"/>
    </source>
</evidence>
<keyword evidence="2 9" id="KW-0808">Transferase</keyword>
<dbReference type="InterPro" id="IPR008278">
    <property type="entry name" value="4-PPantetheinyl_Trfase_dom"/>
</dbReference>
<evidence type="ECO:0000256" key="2">
    <source>
        <dbReference type="ARBA" id="ARBA00022679"/>
    </source>
</evidence>
<keyword evidence="7" id="KW-0275">Fatty acid biosynthesis</keyword>
<feature type="domain" description="4'-phosphopantetheinyl transferase" evidence="8">
    <location>
        <begin position="4"/>
        <end position="102"/>
    </location>
</feature>
<evidence type="ECO:0000256" key="7">
    <source>
        <dbReference type="ARBA" id="ARBA00023160"/>
    </source>
</evidence>
<dbReference type="NCBIfam" id="TIGR00556">
    <property type="entry name" value="pantethn_trn"/>
    <property type="match status" value="1"/>
</dbReference>
<keyword evidence="1" id="KW-0444">Lipid biosynthesis</keyword>
<keyword evidence="4" id="KW-0276">Fatty acid metabolism</keyword>
<gene>
    <name evidence="9" type="ORF">ARMSODRAFT_881284</name>
</gene>
<protein>
    <submittedName>
        <fullName evidence="9">4'-phosphopantetheinyl transferase</fullName>
    </submittedName>
</protein>
<dbReference type="InterPro" id="IPR002582">
    <property type="entry name" value="ACPS"/>
</dbReference>
<dbReference type="STRING" id="1076256.A0A2H3C2U6"/>
<dbReference type="Gene3D" id="3.90.470.20">
    <property type="entry name" value="4'-phosphopantetheinyl transferase domain"/>
    <property type="match status" value="1"/>
</dbReference>
<dbReference type="GO" id="GO:0006633">
    <property type="term" value="P:fatty acid biosynthetic process"/>
    <property type="evidence" value="ECO:0007669"/>
    <property type="project" value="UniProtKB-KW"/>
</dbReference>
<dbReference type="SUPFAM" id="SSF56214">
    <property type="entry name" value="4'-phosphopantetheinyl transferase"/>
    <property type="match status" value="1"/>
</dbReference>
<dbReference type="InterPro" id="IPR004568">
    <property type="entry name" value="Ppantetheine-prot_Trfase_dom"/>
</dbReference>
<keyword evidence="10" id="KW-1185">Reference proteome</keyword>
<dbReference type="GO" id="GO:0000287">
    <property type="term" value="F:magnesium ion binding"/>
    <property type="evidence" value="ECO:0007669"/>
    <property type="project" value="InterPro"/>
</dbReference>
<keyword evidence="6" id="KW-0443">Lipid metabolism</keyword>
<dbReference type="InterPro" id="IPR037143">
    <property type="entry name" value="4-PPantetheinyl_Trfase_dom_sf"/>
</dbReference>
<dbReference type="NCBIfam" id="TIGR00516">
    <property type="entry name" value="acpS"/>
    <property type="match status" value="1"/>
</dbReference>
<evidence type="ECO:0000313" key="9">
    <source>
        <dbReference type="EMBL" id="PBK72648.1"/>
    </source>
</evidence>
<proteinExistence type="inferred from homology"/>
<dbReference type="Proteomes" id="UP000218334">
    <property type="component" value="Unassembled WGS sequence"/>
</dbReference>
<name>A0A2H3C2U6_9AGAR</name>
<evidence type="ECO:0000256" key="1">
    <source>
        <dbReference type="ARBA" id="ARBA00022516"/>
    </source>
</evidence>
<evidence type="ECO:0000256" key="6">
    <source>
        <dbReference type="ARBA" id="ARBA00023098"/>
    </source>
</evidence>
<dbReference type="Pfam" id="PF01648">
    <property type="entry name" value="ACPS"/>
    <property type="match status" value="1"/>
</dbReference>
<organism evidence="9 10">
    <name type="scientific">Armillaria solidipes</name>
    <dbReference type="NCBI Taxonomy" id="1076256"/>
    <lineage>
        <taxon>Eukaryota</taxon>
        <taxon>Fungi</taxon>
        <taxon>Dikarya</taxon>
        <taxon>Basidiomycota</taxon>
        <taxon>Agaricomycotina</taxon>
        <taxon>Agaricomycetes</taxon>
        <taxon>Agaricomycetidae</taxon>
        <taxon>Agaricales</taxon>
        <taxon>Marasmiineae</taxon>
        <taxon>Physalacriaceae</taxon>
        <taxon>Armillaria</taxon>
    </lineage>
</organism>
<evidence type="ECO:0000256" key="5">
    <source>
        <dbReference type="ARBA" id="ARBA00022842"/>
    </source>
</evidence>
<reference evidence="10" key="1">
    <citation type="journal article" date="2017" name="Nat. Ecol. Evol.">
        <title>Genome expansion and lineage-specific genetic innovations in the forest pathogenic fungi Armillaria.</title>
        <authorList>
            <person name="Sipos G."/>
            <person name="Prasanna A.N."/>
            <person name="Walter M.C."/>
            <person name="O'Connor E."/>
            <person name="Balint B."/>
            <person name="Krizsan K."/>
            <person name="Kiss B."/>
            <person name="Hess J."/>
            <person name="Varga T."/>
            <person name="Slot J."/>
            <person name="Riley R."/>
            <person name="Boka B."/>
            <person name="Rigling D."/>
            <person name="Barry K."/>
            <person name="Lee J."/>
            <person name="Mihaltcheva S."/>
            <person name="LaButti K."/>
            <person name="Lipzen A."/>
            <person name="Waldron R."/>
            <person name="Moloney N.M."/>
            <person name="Sperisen C."/>
            <person name="Kredics L."/>
            <person name="Vagvoelgyi C."/>
            <person name="Patrignani A."/>
            <person name="Fitzpatrick D."/>
            <person name="Nagy I."/>
            <person name="Doyle S."/>
            <person name="Anderson J.B."/>
            <person name="Grigoriev I.V."/>
            <person name="Gueldener U."/>
            <person name="Muensterkoetter M."/>
            <person name="Nagy L.G."/>
        </authorList>
    </citation>
    <scope>NUCLEOTIDE SEQUENCE [LARGE SCALE GENOMIC DNA]</scope>
    <source>
        <strain evidence="10">28-4</strain>
    </source>
</reference>
<dbReference type="HAMAP" id="MF_00101">
    <property type="entry name" value="AcpS"/>
    <property type="match status" value="1"/>
</dbReference>
<dbReference type="AlphaFoldDB" id="A0A2H3C2U6"/>
<keyword evidence="5" id="KW-0460">Magnesium</keyword>
<dbReference type="GO" id="GO:0008897">
    <property type="term" value="F:holo-[acyl-carrier-protein] synthase activity"/>
    <property type="evidence" value="ECO:0007669"/>
    <property type="project" value="InterPro"/>
</dbReference>
<dbReference type="EMBL" id="KZ293421">
    <property type="protein sequence ID" value="PBK72648.1"/>
    <property type="molecule type" value="Genomic_DNA"/>
</dbReference>
<evidence type="ECO:0000256" key="3">
    <source>
        <dbReference type="ARBA" id="ARBA00022723"/>
    </source>
</evidence>
<evidence type="ECO:0000259" key="8">
    <source>
        <dbReference type="Pfam" id="PF01648"/>
    </source>
</evidence>
<sequence length="137" mass="15636">MILGIGVDVVHVPRIAALIARRGPEIFAQRILSNEELQSWKTIHEGDRSRFLAVRYMSHFASRWAVKEAAYKAMYPVVKPTWKDFSFRGLAQEFDGSKPSLFYRSPYPDTSVGEIHSSISHDGEYVFASVLVCRRTE</sequence>
<evidence type="ECO:0000256" key="4">
    <source>
        <dbReference type="ARBA" id="ARBA00022832"/>
    </source>
</evidence>